<proteinExistence type="predicted"/>
<comment type="caution">
    <text evidence="1">The sequence shown here is derived from an EMBL/GenBank/DDBJ whole genome shotgun (WGS) entry which is preliminary data.</text>
</comment>
<sequence length="664" mass="76183">MDLPRYHYEPLTRPDEIRVLKLSATKSRIEIRLFHIPVSSHRFEALSYVWGKPDQADKAIILDKFGKEIGWIPLTTNLANAMCDLRDAQELTRKVFWVDQICINQQDDKEKNHQVGMMRQIYTRSRRVITYLGPSGPEMEEKRGLALLKRVRESVSDATWPQMHEAGSLERIRDKMIDGSIQFEQLPSDLEIQIDKPLGESEISTRYVEQGWAWLVRVTYSEWTQRLWIVQEQLLNKKITTLRGLRLIDWDAIITIPILFAVGHLPQKYRAIGRRNMGDTRIPWDKVEETLYGIWWDRHARLEHRDRYNWSSLFHNLQWYQPLLCADPRDRVYGILAISRDAKTLGLQPDYSSTNTADVLSKELSIRVLESSVDLELLGFAISWRQPNSTLPSWCLTLDSPANTSIPETLPLRVYTPHPRLYIHKPAQFRKGNSLLTVRGRVVDYVSISRSTISWAHDDPRVTSQLEFLSSLACVFPDGVSIEDIASLLRTVTARAPWSPLLDTQAGANEAIAFHFWAYLQHKLRLLTGYAEDSPDTFKEITQLCDHIGTEVGLLTPYIADPQRPRSDNASRAENVAADRVLRYALEHGRRLGRTRTGRFFNAMYPVQESDAIVALQGAGRLFVIRSVGDAYKLIGDIFVDGLMHGEAYKDVSPDKVDYGIYLG</sequence>
<dbReference type="EMBL" id="BLJY01000009">
    <property type="protein sequence ID" value="GFF18855.1"/>
    <property type="molecule type" value="Genomic_DNA"/>
</dbReference>
<dbReference type="InterPro" id="IPR052895">
    <property type="entry name" value="HetReg/Transcr_Mod"/>
</dbReference>
<dbReference type="Pfam" id="PF06985">
    <property type="entry name" value="HET"/>
    <property type="match status" value="1"/>
</dbReference>
<keyword evidence="2" id="KW-1185">Reference proteome</keyword>
<dbReference type="InterPro" id="IPR010730">
    <property type="entry name" value="HET"/>
</dbReference>
<accession>A0A5M3Z7U7</accession>
<dbReference type="PANTHER" id="PTHR24148">
    <property type="entry name" value="ANKYRIN REPEAT DOMAIN-CONTAINING PROTEIN 39 HOMOLOG-RELATED"/>
    <property type="match status" value="1"/>
</dbReference>
<dbReference type="VEuPathDB" id="FungiDB:ATEG_07625"/>
<reference evidence="1 2" key="1">
    <citation type="submission" date="2020-01" db="EMBL/GenBank/DDBJ databases">
        <title>Aspergillus terreus IFO 6365 whole genome shotgun sequence.</title>
        <authorList>
            <person name="Kanamasa S."/>
            <person name="Takahashi H."/>
        </authorList>
    </citation>
    <scope>NUCLEOTIDE SEQUENCE [LARGE SCALE GENOMIC DNA]</scope>
    <source>
        <strain evidence="1 2">IFO 6365</strain>
    </source>
</reference>
<organism evidence="1 2">
    <name type="scientific">Aspergillus terreus</name>
    <dbReference type="NCBI Taxonomy" id="33178"/>
    <lineage>
        <taxon>Eukaryota</taxon>
        <taxon>Fungi</taxon>
        <taxon>Dikarya</taxon>
        <taxon>Ascomycota</taxon>
        <taxon>Pezizomycotina</taxon>
        <taxon>Eurotiomycetes</taxon>
        <taxon>Eurotiomycetidae</taxon>
        <taxon>Eurotiales</taxon>
        <taxon>Aspergillaceae</taxon>
        <taxon>Aspergillus</taxon>
        <taxon>Aspergillus subgen. Circumdati</taxon>
    </lineage>
</organism>
<evidence type="ECO:0000313" key="1">
    <source>
        <dbReference type="EMBL" id="GFF18855.1"/>
    </source>
</evidence>
<dbReference type="PANTHER" id="PTHR24148:SF64">
    <property type="entry name" value="HETEROKARYON INCOMPATIBILITY DOMAIN-CONTAINING PROTEIN"/>
    <property type="match status" value="1"/>
</dbReference>
<dbReference type="OrthoDB" id="2157530at2759"/>
<name>A0A5M3Z7U7_ASPTE</name>
<dbReference type="AlphaFoldDB" id="A0A5M3Z7U7"/>
<protein>
    <submittedName>
        <fullName evidence="1">HET-domain-containing protein</fullName>
    </submittedName>
</protein>
<evidence type="ECO:0000313" key="2">
    <source>
        <dbReference type="Proteomes" id="UP000452235"/>
    </source>
</evidence>
<gene>
    <name evidence="1" type="ORF">ATEIFO6365_0009021800</name>
</gene>
<dbReference type="Proteomes" id="UP000452235">
    <property type="component" value="Unassembled WGS sequence"/>
</dbReference>